<dbReference type="EMBL" id="JAWONS010000032">
    <property type="protein sequence ID" value="MDW2796381.1"/>
    <property type="molecule type" value="Genomic_DNA"/>
</dbReference>
<reference evidence="1 2" key="1">
    <citation type="submission" date="2023-10" db="EMBL/GenBank/DDBJ databases">
        <title>A novel Glycoside Hydrolase 43-Like Enzyme from Clostrdium boliviensis is an Endo-xylanase, and a Candidate for Xylooligosaccharides Production from Different Xylan Substrates.</title>
        <authorList>
            <person name="Alvarez M.T."/>
            <person name="Rocabado-Villegas L.R."/>
            <person name="Salas-Veizaga D.M."/>
            <person name="Linares-Pasten J.A."/>
            <person name="Gudmundsdottir E.E."/>
            <person name="Hreggvidsson G.O."/>
            <person name="Adlercreutz P."/>
            <person name="Nordberg Karlsson E."/>
        </authorList>
    </citation>
    <scope>NUCLEOTIDE SEQUENCE [LARGE SCALE GENOMIC DNA]</scope>
    <source>
        <strain evidence="1 2">E-1</strain>
    </source>
</reference>
<sequence length="123" mass="13252">MDIASLFSDDGRQAAINRLWGGLPVEIPKPEEMTVILTGACPDRAGITHSVTVASCRSPGKGITPGAPAGADVLPGAGCQITTGRFSPFCPREGRFFFECSFRLTSFRDLRIDDRRHPEGVFV</sequence>
<proteinExistence type="predicted"/>
<dbReference type="RefSeq" id="WP_318062656.1">
    <property type="nucleotide sequence ID" value="NZ_JAWONS010000032.1"/>
</dbReference>
<dbReference type="Proteomes" id="UP001276854">
    <property type="component" value="Unassembled WGS sequence"/>
</dbReference>
<accession>A0ABU4GFN4</accession>
<organism evidence="1 2">
    <name type="scientific">Clostridium boliviensis</name>
    <dbReference type="NCBI Taxonomy" id="318465"/>
    <lineage>
        <taxon>Bacteria</taxon>
        <taxon>Bacillati</taxon>
        <taxon>Bacillota</taxon>
        <taxon>Clostridia</taxon>
        <taxon>Eubacteriales</taxon>
        <taxon>Clostridiaceae</taxon>
        <taxon>Clostridium</taxon>
    </lineage>
</organism>
<gene>
    <name evidence="1" type="ORF">RZO55_02110</name>
</gene>
<evidence type="ECO:0000313" key="1">
    <source>
        <dbReference type="EMBL" id="MDW2796381.1"/>
    </source>
</evidence>
<comment type="caution">
    <text evidence="1">The sequence shown here is derived from an EMBL/GenBank/DDBJ whole genome shotgun (WGS) entry which is preliminary data.</text>
</comment>
<protein>
    <submittedName>
        <fullName evidence="1">Uncharacterized protein</fullName>
    </submittedName>
</protein>
<feature type="non-terminal residue" evidence="1">
    <location>
        <position position="123"/>
    </location>
</feature>
<evidence type="ECO:0000313" key="2">
    <source>
        <dbReference type="Proteomes" id="UP001276854"/>
    </source>
</evidence>
<keyword evidence="2" id="KW-1185">Reference proteome</keyword>
<name>A0ABU4GFN4_9CLOT</name>